<evidence type="ECO:0000256" key="1">
    <source>
        <dbReference type="SAM" id="MobiDB-lite"/>
    </source>
</evidence>
<accession>A0ABV3JDS0</accession>
<dbReference type="EMBL" id="JBFATE010000005">
    <property type="protein sequence ID" value="MEV5246300.1"/>
    <property type="molecule type" value="Genomic_DNA"/>
</dbReference>
<reference evidence="2 3" key="1">
    <citation type="submission" date="2024-06" db="EMBL/GenBank/DDBJ databases">
        <title>The Natural Products Discovery Center: Release of the First 8490 Sequenced Strains for Exploring Actinobacteria Biosynthetic Diversity.</title>
        <authorList>
            <person name="Kalkreuter E."/>
            <person name="Kautsar S.A."/>
            <person name="Yang D."/>
            <person name="Bader C.D."/>
            <person name="Teijaro C.N."/>
            <person name="Fluegel L."/>
            <person name="Davis C.M."/>
            <person name="Simpson J.R."/>
            <person name="Lauterbach L."/>
            <person name="Steele A.D."/>
            <person name="Gui C."/>
            <person name="Meng S."/>
            <person name="Li G."/>
            <person name="Viehrig K."/>
            <person name="Ye F."/>
            <person name="Su P."/>
            <person name="Kiefer A.F."/>
            <person name="Nichols A."/>
            <person name="Cepeda A.J."/>
            <person name="Yan W."/>
            <person name="Fan B."/>
            <person name="Jiang Y."/>
            <person name="Adhikari A."/>
            <person name="Zheng C.-J."/>
            <person name="Schuster L."/>
            <person name="Cowan T.M."/>
            <person name="Smanski M.J."/>
            <person name="Chevrette M.G."/>
            <person name="De Carvalho L.P.S."/>
            <person name="Shen B."/>
        </authorList>
    </citation>
    <scope>NUCLEOTIDE SEQUENCE [LARGE SCALE GENOMIC DNA]</scope>
    <source>
        <strain evidence="2 3">NPDC052768</strain>
    </source>
</reference>
<evidence type="ECO:0008006" key="4">
    <source>
        <dbReference type="Google" id="ProtNLM"/>
    </source>
</evidence>
<evidence type="ECO:0000313" key="3">
    <source>
        <dbReference type="Proteomes" id="UP001552527"/>
    </source>
</evidence>
<gene>
    <name evidence="2" type="ORF">AB0K95_13640</name>
</gene>
<dbReference type="Proteomes" id="UP001552527">
    <property type="component" value="Unassembled WGS sequence"/>
</dbReference>
<protein>
    <recommendedName>
        <fullName evidence="4">Secreted protein</fullName>
    </recommendedName>
</protein>
<name>A0ABV3JDS0_9ACTN</name>
<feature type="compositionally biased region" description="Polar residues" evidence="1">
    <location>
        <begin position="99"/>
        <end position="110"/>
    </location>
</feature>
<proteinExistence type="predicted"/>
<organism evidence="2 3">
    <name type="scientific">Streptomyces werraensis</name>
    <dbReference type="NCBI Taxonomy" id="68284"/>
    <lineage>
        <taxon>Bacteria</taxon>
        <taxon>Bacillati</taxon>
        <taxon>Actinomycetota</taxon>
        <taxon>Actinomycetes</taxon>
        <taxon>Kitasatosporales</taxon>
        <taxon>Streptomycetaceae</taxon>
        <taxon>Streptomyces</taxon>
    </lineage>
</organism>
<comment type="caution">
    <text evidence="2">The sequence shown here is derived from an EMBL/GenBank/DDBJ whole genome shotgun (WGS) entry which is preliminary data.</text>
</comment>
<feature type="compositionally biased region" description="Low complexity" evidence="1">
    <location>
        <begin position="1"/>
        <end position="15"/>
    </location>
</feature>
<feature type="region of interest" description="Disordered" evidence="1">
    <location>
        <begin position="1"/>
        <end position="110"/>
    </location>
</feature>
<keyword evidence="3" id="KW-1185">Reference proteome</keyword>
<evidence type="ECO:0000313" key="2">
    <source>
        <dbReference type="EMBL" id="MEV5246300.1"/>
    </source>
</evidence>
<sequence length="110" mass="11548">MPAAVSLAATAAATPHTRRRLPPGAADGHKVEILSRSTEPFTERTEMTGQGTAHPSRLVLPFTTRTAQREAWPADEALGRPEPPDGEAEGRAGLPGGTLSPNGVSERTSR</sequence>
<dbReference type="RefSeq" id="WP_364021430.1">
    <property type="nucleotide sequence ID" value="NZ_JBFATA010000007.1"/>
</dbReference>